<feature type="non-terminal residue" evidence="2">
    <location>
        <position position="141"/>
    </location>
</feature>
<evidence type="ECO:0000313" key="2">
    <source>
        <dbReference type="EMBL" id="GFA74444.1"/>
    </source>
</evidence>
<reference evidence="2" key="1">
    <citation type="journal article" date="2019" name="Sci. Rep.">
        <title>Draft genome of Tanacetum cinerariifolium, the natural source of mosquito coil.</title>
        <authorList>
            <person name="Yamashiro T."/>
            <person name="Shiraishi A."/>
            <person name="Satake H."/>
            <person name="Nakayama K."/>
        </authorList>
    </citation>
    <scope>NUCLEOTIDE SEQUENCE</scope>
</reference>
<accession>A0A699K6D3</accession>
<name>A0A699K6D3_TANCI</name>
<sequence>MNLYTNLQKQVLNLKKAKTAQSKKIADLEESQEATEEEKSRTSGLKRLWKVGSTISVESFEDKESLGDQEDASKQGKMIENIDQDVEITLVDETQERMNEEEMFGVNDLDGNKEVSTADPVTTADEVVITVEDVKVTTVAT</sequence>
<gene>
    <name evidence="2" type="ORF">Tci_646416</name>
</gene>
<feature type="compositionally biased region" description="Basic and acidic residues" evidence="1">
    <location>
        <begin position="60"/>
        <end position="74"/>
    </location>
</feature>
<evidence type="ECO:0000256" key="1">
    <source>
        <dbReference type="SAM" id="MobiDB-lite"/>
    </source>
</evidence>
<protein>
    <submittedName>
        <fullName evidence="2">Uncharacterized protein</fullName>
    </submittedName>
</protein>
<comment type="caution">
    <text evidence="2">The sequence shown here is derived from an EMBL/GenBank/DDBJ whole genome shotgun (WGS) entry which is preliminary data.</text>
</comment>
<dbReference type="AlphaFoldDB" id="A0A699K6D3"/>
<feature type="region of interest" description="Disordered" evidence="1">
    <location>
        <begin position="22"/>
        <end position="43"/>
    </location>
</feature>
<feature type="region of interest" description="Disordered" evidence="1">
    <location>
        <begin position="60"/>
        <end position="79"/>
    </location>
</feature>
<organism evidence="2">
    <name type="scientific">Tanacetum cinerariifolium</name>
    <name type="common">Dalmatian daisy</name>
    <name type="synonym">Chrysanthemum cinerariifolium</name>
    <dbReference type="NCBI Taxonomy" id="118510"/>
    <lineage>
        <taxon>Eukaryota</taxon>
        <taxon>Viridiplantae</taxon>
        <taxon>Streptophyta</taxon>
        <taxon>Embryophyta</taxon>
        <taxon>Tracheophyta</taxon>
        <taxon>Spermatophyta</taxon>
        <taxon>Magnoliopsida</taxon>
        <taxon>eudicotyledons</taxon>
        <taxon>Gunneridae</taxon>
        <taxon>Pentapetalae</taxon>
        <taxon>asterids</taxon>
        <taxon>campanulids</taxon>
        <taxon>Asterales</taxon>
        <taxon>Asteraceae</taxon>
        <taxon>Asteroideae</taxon>
        <taxon>Anthemideae</taxon>
        <taxon>Anthemidinae</taxon>
        <taxon>Tanacetum</taxon>
    </lineage>
</organism>
<dbReference type="EMBL" id="BKCJ010479748">
    <property type="protein sequence ID" value="GFA74444.1"/>
    <property type="molecule type" value="Genomic_DNA"/>
</dbReference>
<proteinExistence type="predicted"/>